<dbReference type="Proteomes" id="UP000787472">
    <property type="component" value="Unassembled WGS sequence"/>
</dbReference>
<comment type="similarity">
    <text evidence="2">Belongs to the universal stress protein A family.</text>
</comment>
<dbReference type="GO" id="GO:0005737">
    <property type="term" value="C:cytoplasm"/>
    <property type="evidence" value="ECO:0007669"/>
    <property type="project" value="UniProtKB-SubCell"/>
</dbReference>
<evidence type="ECO:0000256" key="4">
    <source>
        <dbReference type="ARBA" id="ARBA00037131"/>
    </source>
</evidence>
<comment type="caution">
    <text evidence="6">The sequence shown here is derived from an EMBL/GenBank/DDBJ whole genome shotgun (WGS) entry which is preliminary data.</text>
</comment>
<dbReference type="EMBL" id="JAAONZ010000001">
    <property type="protein sequence ID" value="NHO64228.1"/>
    <property type="molecule type" value="Genomic_DNA"/>
</dbReference>
<dbReference type="Pfam" id="PF00582">
    <property type="entry name" value="Usp"/>
    <property type="match status" value="1"/>
</dbReference>
<name>A0A9E5JRI7_9GAMM</name>
<keyword evidence="3" id="KW-0963">Cytoplasm</keyword>
<organism evidence="6 7">
    <name type="scientific">Pseudomaricurvus hydrocarbonicus</name>
    <dbReference type="NCBI Taxonomy" id="1470433"/>
    <lineage>
        <taxon>Bacteria</taxon>
        <taxon>Pseudomonadati</taxon>
        <taxon>Pseudomonadota</taxon>
        <taxon>Gammaproteobacteria</taxon>
        <taxon>Cellvibrionales</taxon>
        <taxon>Cellvibrionaceae</taxon>
        <taxon>Pseudomaricurvus</taxon>
    </lineage>
</organism>
<comment type="function">
    <text evidence="4">Required for resistance to DNA-damaging agents.</text>
</comment>
<accession>A0A9E5JRI7</accession>
<feature type="domain" description="UspA" evidence="5">
    <location>
        <begin position="198"/>
        <end position="264"/>
    </location>
</feature>
<protein>
    <submittedName>
        <fullName evidence="6">Universal stress protein</fullName>
    </submittedName>
</protein>
<comment type="subcellular location">
    <subcellularLocation>
        <location evidence="1">Cytoplasm</location>
    </subcellularLocation>
</comment>
<evidence type="ECO:0000313" key="7">
    <source>
        <dbReference type="Proteomes" id="UP000787472"/>
    </source>
</evidence>
<dbReference type="PANTHER" id="PTHR47892:SF1">
    <property type="entry name" value="UNIVERSAL STRESS PROTEIN E"/>
    <property type="match status" value="1"/>
</dbReference>
<evidence type="ECO:0000256" key="2">
    <source>
        <dbReference type="ARBA" id="ARBA00008791"/>
    </source>
</evidence>
<keyword evidence="7" id="KW-1185">Reference proteome</keyword>
<sequence length="264" mass="29897">MQPQITVLVVIDPSQKNHPALERALLLANRTSDNATAKMVFIVTPFKQPLQQSPTVLCTSEWLKENIHDPLVGTHVEYSVTLGWGSSSNDIIVQAAKELNAALTIAPYYEQQSGNMFSDEKWKLLRESENPVLMASRPSENHSGRMLCTVKIQDEDYAERNQRVLDVASKFSDHFELETHVVNAYEDSMEYPDRSKIASMYSVPNDRIYVKQGEPQDIICDVANDIDADLILISSHRRKGLKGALRGNMIEKIIQRLDRDILMI</sequence>
<dbReference type="InterPro" id="IPR006016">
    <property type="entry name" value="UspA"/>
</dbReference>
<dbReference type="PANTHER" id="PTHR47892">
    <property type="entry name" value="UNIVERSAL STRESS PROTEIN E"/>
    <property type="match status" value="1"/>
</dbReference>
<dbReference type="Gene3D" id="3.40.50.12370">
    <property type="match status" value="1"/>
</dbReference>
<evidence type="ECO:0000313" key="6">
    <source>
        <dbReference type="EMBL" id="NHO64228.1"/>
    </source>
</evidence>
<reference evidence="6" key="1">
    <citation type="submission" date="2020-03" db="EMBL/GenBank/DDBJ databases">
        <authorList>
            <person name="Guo F."/>
        </authorList>
    </citation>
    <scope>NUCLEOTIDE SEQUENCE</scope>
    <source>
        <strain evidence="6">JCM 30134</strain>
    </source>
</reference>
<gene>
    <name evidence="6" type="ORF">G8770_01545</name>
</gene>
<dbReference type="RefSeq" id="WP_167181051.1">
    <property type="nucleotide sequence ID" value="NZ_JAAONZ010000001.1"/>
</dbReference>
<evidence type="ECO:0000256" key="3">
    <source>
        <dbReference type="ARBA" id="ARBA00022490"/>
    </source>
</evidence>
<dbReference type="SUPFAM" id="SSF52402">
    <property type="entry name" value="Adenine nucleotide alpha hydrolases-like"/>
    <property type="match status" value="2"/>
</dbReference>
<evidence type="ECO:0000256" key="1">
    <source>
        <dbReference type="ARBA" id="ARBA00004496"/>
    </source>
</evidence>
<evidence type="ECO:0000259" key="5">
    <source>
        <dbReference type="Pfam" id="PF00582"/>
    </source>
</evidence>
<dbReference type="AlphaFoldDB" id="A0A9E5JRI7"/>
<proteinExistence type="inferred from homology"/>